<accession>A0A679J5H4</accession>
<feature type="domain" description="Core-binding (CB)" evidence="7">
    <location>
        <begin position="96"/>
        <end position="203"/>
    </location>
</feature>
<evidence type="ECO:0000256" key="5">
    <source>
        <dbReference type="PROSITE-ProRule" id="PRU01248"/>
    </source>
</evidence>
<dbReference type="PROSITE" id="PS51900">
    <property type="entry name" value="CB"/>
    <property type="match status" value="1"/>
</dbReference>
<dbReference type="PROSITE" id="PS51898">
    <property type="entry name" value="TYR_RECOMBINASE"/>
    <property type="match status" value="1"/>
</dbReference>
<reference evidence="8" key="1">
    <citation type="submission" date="2019-12" db="EMBL/GenBank/DDBJ databases">
        <authorList>
            <person name="Cremers G."/>
        </authorList>
    </citation>
    <scope>NUCLEOTIDE SEQUENCE</scope>
    <source>
        <strain evidence="8">Mbul1</strain>
    </source>
</reference>
<dbReference type="PANTHER" id="PTHR30629:SF2">
    <property type="entry name" value="PROPHAGE INTEGRASE INTS-RELATED"/>
    <property type="match status" value="1"/>
</dbReference>
<organism evidence="8">
    <name type="scientific">Methylobacterium bullatum</name>
    <dbReference type="NCBI Taxonomy" id="570505"/>
    <lineage>
        <taxon>Bacteria</taxon>
        <taxon>Pseudomonadati</taxon>
        <taxon>Pseudomonadota</taxon>
        <taxon>Alphaproteobacteria</taxon>
        <taxon>Hyphomicrobiales</taxon>
        <taxon>Methylobacteriaceae</taxon>
        <taxon>Methylobacterium</taxon>
    </lineage>
</organism>
<evidence type="ECO:0000256" key="2">
    <source>
        <dbReference type="ARBA" id="ARBA00022908"/>
    </source>
</evidence>
<feature type="domain" description="Tyr recombinase" evidence="6">
    <location>
        <begin position="223"/>
        <end position="400"/>
    </location>
</feature>
<dbReference type="GO" id="GO:0006310">
    <property type="term" value="P:DNA recombination"/>
    <property type="evidence" value="ECO:0007669"/>
    <property type="project" value="UniProtKB-KW"/>
</dbReference>
<dbReference type="InterPro" id="IPR011010">
    <property type="entry name" value="DNA_brk_join_enz"/>
</dbReference>
<dbReference type="InterPro" id="IPR044068">
    <property type="entry name" value="CB"/>
</dbReference>
<dbReference type="Gene3D" id="1.10.443.10">
    <property type="entry name" value="Intergrase catalytic core"/>
    <property type="match status" value="1"/>
</dbReference>
<keyword evidence="2" id="KW-0229">DNA integration</keyword>
<dbReference type="InterPro" id="IPR038488">
    <property type="entry name" value="Integrase_DNA-bd_sf"/>
</dbReference>
<keyword evidence="4" id="KW-0233">DNA recombination</keyword>
<dbReference type="InterPro" id="IPR002104">
    <property type="entry name" value="Integrase_catalytic"/>
</dbReference>
<evidence type="ECO:0000313" key="8">
    <source>
        <dbReference type="EMBL" id="CAA2102008.1"/>
    </source>
</evidence>
<dbReference type="AlphaFoldDB" id="A0A679J5H4"/>
<keyword evidence="3 5" id="KW-0238">DNA-binding</keyword>
<proteinExistence type="inferred from homology"/>
<dbReference type="InterPro" id="IPR010998">
    <property type="entry name" value="Integrase_recombinase_N"/>
</dbReference>
<comment type="similarity">
    <text evidence="1">Belongs to the 'phage' integrase family.</text>
</comment>
<evidence type="ECO:0000256" key="3">
    <source>
        <dbReference type="ARBA" id="ARBA00023125"/>
    </source>
</evidence>
<dbReference type="GO" id="GO:0015074">
    <property type="term" value="P:DNA integration"/>
    <property type="evidence" value="ECO:0007669"/>
    <property type="project" value="UniProtKB-KW"/>
</dbReference>
<evidence type="ECO:0000259" key="7">
    <source>
        <dbReference type="PROSITE" id="PS51900"/>
    </source>
</evidence>
<dbReference type="InterPro" id="IPR050808">
    <property type="entry name" value="Phage_Integrase"/>
</dbReference>
<dbReference type="GO" id="GO:0003677">
    <property type="term" value="F:DNA binding"/>
    <property type="evidence" value="ECO:0007669"/>
    <property type="project" value="UniProtKB-UniRule"/>
</dbReference>
<gene>
    <name evidence="8" type="primary">xerD_2</name>
    <name evidence="8" type="ORF">MBUL_01467</name>
</gene>
<dbReference type="Gene3D" id="1.10.150.130">
    <property type="match status" value="1"/>
</dbReference>
<dbReference type="CDD" id="cd00796">
    <property type="entry name" value="INT_Rci_Hp1_C"/>
    <property type="match status" value="1"/>
</dbReference>
<evidence type="ECO:0000259" key="6">
    <source>
        <dbReference type="PROSITE" id="PS51898"/>
    </source>
</evidence>
<dbReference type="InterPro" id="IPR013762">
    <property type="entry name" value="Integrase-like_cat_sf"/>
</dbReference>
<dbReference type="SUPFAM" id="SSF56349">
    <property type="entry name" value="DNA breaking-rejoining enzymes"/>
    <property type="match status" value="1"/>
</dbReference>
<protein>
    <submittedName>
        <fullName evidence="8">Tyrosine recombinase XerD</fullName>
    </submittedName>
</protein>
<dbReference type="Pfam" id="PF00589">
    <property type="entry name" value="Phage_integrase"/>
    <property type="match status" value="1"/>
</dbReference>
<evidence type="ECO:0000256" key="1">
    <source>
        <dbReference type="ARBA" id="ARBA00008857"/>
    </source>
</evidence>
<name>A0A679J5H4_9HYPH</name>
<evidence type="ECO:0000256" key="4">
    <source>
        <dbReference type="ARBA" id="ARBA00023172"/>
    </source>
</evidence>
<dbReference type="Gene3D" id="3.30.160.390">
    <property type="entry name" value="Integrase, DNA-binding domain"/>
    <property type="match status" value="1"/>
</dbReference>
<dbReference type="InterPro" id="IPR025166">
    <property type="entry name" value="Integrase_DNA_bind_dom"/>
</dbReference>
<dbReference type="PANTHER" id="PTHR30629">
    <property type="entry name" value="PROPHAGE INTEGRASE"/>
    <property type="match status" value="1"/>
</dbReference>
<dbReference type="EMBL" id="LR743504">
    <property type="protein sequence ID" value="CAA2102008.1"/>
    <property type="molecule type" value="Genomic_DNA"/>
</dbReference>
<dbReference type="Pfam" id="PF13356">
    <property type="entry name" value="Arm-DNA-bind_3"/>
    <property type="match status" value="1"/>
</dbReference>
<sequence length="414" mass="44263">MPKLTKKVVDAAAPREATFFVWCSELPGFGVRVFPSGKRVYYADYRTKGGTRRRMSLGPHGKITVEEARKLAIVTLGDVIRGEDPAEERATRRSSLTVAELCDRYLEATDAGLVMGKGGKAKKASTLYVDRGRIERHIKPLLGKKLVVDLTQPDVQRFVRDVQAGKTAGIVKTGLRGKAVVEGGAGTAARTVGLLGGIMSFAISERIITINPAAGVRKPADKKRTRRLTVEEYGALGKAIAEMEAGAEERWQAAAGVRLLALTGCRLGEIVKLRWSEVDRSGPSLRLEDTKEGASVRPIGSAVLSLLDGLPRTASSTYVLPAARGLGAFASLDDALERIMARAGLEGVTAHTLRHSFASTAGDLGYSDSTIGAMLGHAGSTVTSRYVHHLDAVLLAAARRVANQILANLRAHHK</sequence>